<evidence type="ECO:0000256" key="2">
    <source>
        <dbReference type="ARBA" id="ARBA00022692"/>
    </source>
</evidence>
<feature type="transmembrane region" description="Helical" evidence="5">
    <location>
        <begin position="251"/>
        <end position="275"/>
    </location>
</feature>
<dbReference type="PROSITE" id="PS51012">
    <property type="entry name" value="ABC_TM2"/>
    <property type="match status" value="1"/>
</dbReference>
<dbReference type="InterPro" id="IPR047817">
    <property type="entry name" value="ABC2_TM_bact-type"/>
</dbReference>
<dbReference type="Gene3D" id="3.40.1710.10">
    <property type="entry name" value="abc type-2 transporter like domain"/>
    <property type="match status" value="1"/>
</dbReference>
<accession>A0A7W1XUL0</accession>
<feature type="transmembrane region" description="Helical" evidence="5">
    <location>
        <begin position="341"/>
        <end position="363"/>
    </location>
</feature>
<dbReference type="PANTHER" id="PTHR43027">
    <property type="entry name" value="DOXORUBICIN RESISTANCE ABC TRANSPORTER PERMEASE PROTEIN DRRC-RELATED"/>
    <property type="match status" value="1"/>
</dbReference>
<dbReference type="GO" id="GO:0140359">
    <property type="term" value="F:ABC-type transporter activity"/>
    <property type="evidence" value="ECO:0007669"/>
    <property type="project" value="InterPro"/>
</dbReference>
<name>A0A7W1XUL0_9BACL</name>
<dbReference type="AlphaFoldDB" id="A0A7W1XUL0"/>
<keyword evidence="4 5" id="KW-0472">Membrane</keyword>
<comment type="caution">
    <text evidence="7">The sequence shown here is derived from an EMBL/GenBank/DDBJ whole genome shotgun (WGS) entry which is preliminary data.</text>
</comment>
<gene>
    <name evidence="7" type="ORF">H2C83_13655</name>
</gene>
<proteinExistence type="predicted"/>
<evidence type="ECO:0000256" key="1">
    <source>
        <dbReference type="ARBA" id="ARBA00004141"/>
    </source>
</evidence>
<evidence type="ECO:0000256" key="3">
    <source>
        <dbReference type="ARBA" id="ARBA00022989"/>
    </source>
</evidence>
<dbReference type="PANTHER" id="PTHR43027:SF2">
    <property type="entry name" value="TRANSPORT PERMEASE PROTEIN"/>
    <property type="match status" value="1"/>
</dbReference>
<organism evidence="7 8">
    <name type="scientific">Thermoactinomyces mirandus</name>
    <dbReference type="NCBI Taxonomy" id="2756294"/>
    <lineage>
        <taxon>Bacteria</taxon>
        <taxon>Bacillati</taxon>
        <taxon>Bacillota</taxon>
        <taxon>Bacilli</taxon>
        <taxon>Bacillales</taxon>
        <taxon>Thermoactinomycetaceae</taxon>
        <taxon>Thermoactinomyces</taxon>
    </lineage>
</organism>
<evidence type="ECO:0000313" key="8">
    <source>
        <dbReference type="Proteomes" id="UP000538292"/>
    </source>
</evidence>
<feature type="transmembrane region" description="Helical" evidence="5">
    <location>
        <begin position="287"/>
        <end position="305"/>
    </location>
</feature>
<dbReference type="Pfam" id="PF12698">
    <property type="entry name" value="ABC2_membrane_3"/>
    <property type="match status" value="1"/>
</dbReference>
<reference evidence="7 8" key="1">
    <citation type="submission" date="2020-07" db="EMBL/GenBank/DDBJ databases">
        <title>Thermoactinomyces phylogeny.</title>
        <authorList>
            <person name="Dunlap C."/>
        </authorList>
    </citation>
    <scope>NUCLEOTIDE SEQUENCE [LARGE SCALE GENOMIC DNA]</scope>
    <source>
        <strain evidence="7 8">AMNI-1</strain>
    </source>
</reference>
<protein>
    <submittedName>
        <fullName evidence="7">ABC transporter permease</fullName>
    </submittedName>
</protein>
<dbReference type="EMBL" id="JACEOL010000048">
    <property type="protein sequence ID" value="MBA4603347.1"/>
    <property type="molecule type" value="Genomic_DNA"/>
</dbReference>
<feature type="transmembrane region" description="Helical" evidence="5">
    <location>
        <begin position="21"/>
        <end position="40"/>
    </location>
</feature>
<keyword evidence="8" id="KW-1185">Reference proteome</keyword>
<feature type="transmembrane region" description="Helical" evidence="5">
    <location>
        <begin position="174"/>
        <end position="199"/>
    </location>
</feature>
<evidence type="ECO:0000256" key="4">
    <source>
        <dbReference type="ARBA" id="ARBA00023136"/>
    </source>
</evidence>
<evidence type="ECO:0000313" key="7">
    <source>
        <dbReference type="EMBL" id="MBA4603347.1"/>
    </source>
</evidence>
<dbReference type="Proteomes" id="UP000538292">
    <property type="component" value="Unassembled WGS sequence"/>
</dbReference>
<evidence type="ECO:0000256" key="5">
    <source>
        <dbReference type="SAM" id="Phobius"/>
    </source>
</evidence>
<evidence type="ECO:0000259" key="6">
    <source>
        <dbReference type="PROSITE" id="PS51012"/>
    </source>
</evidence>
<sequence length="368" mass="40403">MKAYWHLVRAQLLLFVRNKNTMIWSFFLPVFMMLALGTFMNDGGDQISLKIGVVDADRTAASAAWKKEIAGFQGVQLEPGSESALMKQLKTGDIDLIVKIKQGFQEAFEAKEPYSGAKMVAIYADPGNQTVTQMATTVVNQAVERFNKERVDYQPVVETEIKPVHSRNLSYMDFLVPGILSLMIMSNNLNGVAATIASWRERGILRRLQGTPLTSSTFIAGQMTARILLNAFQAIVVLLVAYFLFDISVFGSWSTLILLIFLGTLTFMSMGFIVASLSKTPESASPIAGLISFPMIFVGGIFFPIRDLPGILQPLVQAIPIGHLTDALRGVMNDGLTLGQLILPVTVLLAWAVGSFVIAALTFRWDVK</sequence>
<keyword evidence="2 5" id="KW-0812">Transmembrane</keyword>
<keyword evidence="3 5" id="KW-1133">Transmembrane helix</keyword>
<feature type="transmembrane region" description="Helical" evidence="5">
    <location>
        <begin position="227"/>
        <end position="245"/>
    </location>
</feature>
<comment type="subcellular location">
    <subcellularLocation>
        <location evidence="1">Membrane</location>
        <topology evidence="1">Multi-pass membrane protein</topology>
    </subcellularLocation>
</comment>
<dbReference type="GO" id="GO:0016020">
    <property type="term" value="C:membrane"/>
    <property type="evidence" value="ECO:0007669"/>
    <property type="project" value="UniProtKB-SubCell"/>
</dbReference>
<dbReference type="RefSeq" id="WP_181741802.1">
    <property type="nucleotide sequence ID" value="NZ_JACEOL010000048.1"/>
</dbReference>
<feature type="domain" description="ABC transmembrane type-2" evidence="6">
    <location>
        <begin position="128"/>
        <end position="366"/>
    </location>
</feature>
<dbReference type="InterPro" id="IPR052902">
    <property type="entry name" value="ABC-2_transporter"/>
</dbReference>
<dbReference type="InterPro" id="IPR013525">
    <property type="entry name" value="ABC2_TM"/>
</dbReference>